<keyword evidence="2" id="KW-0472">Membrane</keyword>
<comment type="caution">
    <text evidence="3">The sequence shown here is derived from an EMBL/GenBank/DDBJ whole genome shotgun (WGS) entry which is preliminary data.</text>
</comment>
<name>A0A2T4UV44_9MICO</name>
<feature type="transmembrane region" description="Helical" evidence="2">
    <location>
        <begin position="125"/>
        <end position="143"/>
    </location>
</feature>
<feature type="transmembrane region" description="Helical" evidence="2">
    <location>
        <begin position="176"/>
        <end position="197"/>
    </location>
</feature>
<reference evidence="3 4" key="1">
    <citation type="submission" date="2018-03" db="EMBL/GenBank/DDBJ databases">
        <title>Bacteriophage NCPPB3778 and a type I-E CRISPR drive the evolution of the US Biological Select Agent, Rathayibacter toxicus.</title>
        <authorList>
            <person name="Davis E.W.II."/>
            <person name="Tabima J.F."/>
            <person name="Weisberg A.J."/>
            <person name="Dantas Lopes L."/>
            <person name="Wiseman M.S."/>
            <person name="Wiseman M.S."/>
            <person name="Pupko T."/>
            <person name="Belcher M.S."/>
            <person name="Sechler A.J."/>
            <person name="Tancos M.A."/>
            <person name="Schroeder B.K."/>
            <person name="Murray T.D."/>
            <person name="Luster D.G."/>
            <person name="Schneider W.L."/>
            <person name="Rogers E."/>
            <person name="Andreote F.D."/>
            <person name="Grunwald N.J."/>
            <person name="Putnam M.L."/>
            <person name="Chang J.H."/>
        </authorList>
    </citation>
    <scope>NUCLEOTIDE SEQUENCE [LARGE SCALE GENOMIC DNA]</scope>
    <source>
        <strain evidence="3 4">DSM 15933</strain>
    </source>
</reference>
<sequence length="407" mass="42198">MTEPVAPLLRGAPSRRGRPSRAASSAKRQHEGLGTSYLGSGLTGIALAIMVYELLVFLTTLDDYDDAGLVVAAWLLLLATFGATVLAIRLSGQSLPSWAYAAFLAGAATTVVLDLIAVAGAPGAGAAPTAAVGAAVAHAALIVHRRGVEIIVVALIITAAELLAFAAMASDGAAAISVRVCALVLTATPAVVVVVMMRGFRRMVQLEIDRALVQSTTTGPRYAVGMLASEELARLDLAAEQLLAEVGDATTPLPLDSTRAARAASLATQLRLHLIEGRRETWLHHAILESEFLAPLVHLEDPDGTAGLLGQAQRDGLLSAIWLILDGAVGTPAALHVHAGAPREPGPGAPARTLLVPILLRCEGVPLRGVDPATWEAIAQVGASRTPSRGGELRIEIDCLVENPVDR</sequence>
<dbReference type="AlphaFoldDB" id="A0A2T4UV44"/>
<organism evidence="3 4">
    <name type="scientific">Rathayibacter caricis DSM 15933</name>
    <dbReference type="NCBI Taxonomy" id="1328867"/>
    <lineage>
        <taxon>Bacteria</taxon>
        <taxon>Bacillati</taxon>
        <taxon>Actinomycetota</taxon>
        <taxon>Actinomycetes</taxon>
        <taxon>Micrococcales</taxon>
        <taxon>Microbacteriaceae</taxon>
        <taxon>Rathayibacter</taxon>
    </lineage>
</organism>
<protein>
    <submittedName>
        <fullName evidence="3">Uncharacterized protein</fullName>
    </submittedName>
</protein>
<accession>A0A2T4UV44</accession>
<dbReference type="Proteomes" id="UP000241085">
    <property type="component" value="Unassembled WGS sequence"/>
</dbReference>
<dbReference type="EMBL" id="PZPL01000001">
    <property type="protein sequence ID" value="PTL73394.1"/>
    <property type="molecule type" value="Genomic_DNA"/>
</dbReference>
<dbReference type="RefSeq" id="WP_107574857.1">
    <property type="nucleotide sequence ID" value="NZ_PZPL01000001.1"/>
</dbReference>
<keyword evidence="2" id="KW-0812">Transmembrane</keyword>
<feature type="transmembrane region" description="Helical" evidence="2">
    <location>
        <begin position="150"/>
        <end position="170"/>
    </location>
</feature>
<keyword evidence="4" id="KW-1185">Reference proteome</keyword>
<proteinExistence type="predicted"/>
<gene>
    <name evidence="3" type="ORF">C1I63_11400</name>
</gene>
<evidence type="ECO:0000256" key="1">
    <source>
        <dbReference type="SAM" id="MobiDB-lite"/>
    </source>
</evidence>
<feature type="transmembrane region" description="Helical" evidence="2">
    <location>
        <begin position="37"/>
        <end position="61"/>
    </location>
</feature>
<evidence type="ECO:0000256" key="2">
    <source>
        <dbReference type="SAM" id="Phobius"/>
    </source>
</evidence>
<feature type="transmembrane region" description="Helical" evidence="2">
    <location>
        <begin position="100"/>
        <end position="119"/>
    </location>
</feature>
<feature type="region of interest" description="Disordered" evidence="1">
    <location>
        <begin position="1"/>
        <end position="28"/>
    </location>
</feature>
<feature type="transmembrane region" description="Helical" evidence="2">
    <location>
        <begin position="67"/>
        <end position="88"/>
    </location>
</feature>
<evidence type="ECO:0000313" key="4">
    <source>
        <dbReference type="Proteomes" id="UP000241085"/>
    </source>
</evidence>
<keyword evidence="2" id="KW-1133">Transmembrane helix</keyword>
<evidence type="ECO:0000313" key="3">
    <source>
        <dbReference type="EMBL" id="PTL73394.1"/>
    </source>
</evidence>